<comment type="caution">
    <text evidence="1">The sequence shown here is derived from an EMBL/GenBank/DDBJ whole genome shotgun (WGS) entry which is preliminary data.</text>
</comment>
<dbReference type="OrthoDB" id="8079725at2"/>
<sequence>MYLDATKIGTTRFEYADVPMGVLNGKINFLNIESPYALFRNHCKRHKVQINEDEPMYKFIDTIVIHQLKVYFENGIELTGWGAAITGMDSEEYEIQFGGISPELMQREFKHYYDEYFGNETH</sequence>
<reference evidence="1 2" key="1">
    <citation type="submission" date="2017-08" db="EMBL/GenBank/DDBJ databases">
        <title>The whole genome shortgun sequences of strain Leeuwenhoekiella nanhaiensis G18 from the South China Sea.</title>
        <authorList>
            <person name="Liu Q."/>
        </authorList>
    </citation>
    <scope>NUCLEOTIDE SEQUENCE [LARGE SCALE GENOMIC DNA]</scope>
    <source>
        <strain evidence="1 2">G18</strain>
    </source>
</reference>
<evidence type="ECO:0000313" key="2">
    <source>
        <dbReference type="Proteomes" id="UP000229433"/>
    </source>
</evidence>
<protein>
    <submittedName>
        <fullName evidence="1">Uncharacterized protein</fullName>
    </submittedName>
</protein>
<dbReference type="AlphaFoldDB" id="A0A2G1VP12"/>
<evidence type="ECO:0000313" key="1">
    <source>
        <dbReference type="EMBL" id="PHQ28505.1"/>
    </source>
</evidence>
<gene>
    <name evidence="1" type="ORF">CJ305_14525</name>
</gene>
<accession>A0A2G1VP12</accession>
<dbReference type="EMBL" id="NQXA01000013">
    <property type="protein sequence ID" value="PHQ28505.1"/>
    <property type="molecule type" value="Genomic_DNA"/>
</dbReference>
<organism evidence="1 2">
    <name type="scientific">Leeuwenhoekiella nanhaiensis</name>
    <dbReference type="NCBI Taxonomy" id="1655491"/>
    <lineage>
        <taxon>Bacteria</taxon>
        <taxon>Pseudomonadati</taxon>
        <taxon>Bacteroidota</taxon>
        <taxon>Flavobacteriia</taxon>
        <taxon>Flavobacteriales</taxon>
        <taxon>Flavobacteriaceae</taxon>
        <taxon>Leeuwenhoekiella</taxon>
    </lineage>
</organism>
<name>A0A2G1VP12_9FLAO</name>
<dbReference type="Proteomes" id="UP000229433">
    <property type="component" value="Unassembled WGS sequence"/>
</dbReference>
<keyword evidence="2" id="KW-1185">Reference proteome</keyword>
<proteinExistence type="predicted"/>